<evidence type="ECO:0000313" key="10">
    <source>
        <dbReference type="Proteomes" id="UP000256805"/>
    </source>
</evidence>
<dbReference type="Gene3D" id="1.20.58.220">
    <property type="entry name" value="Phosphate transport system protein phou homolog 2, domain 2"/>
    <property type="match status" value="1"/>
</dbReference>
<feature type="transmembrane region" description="Helical" evidence="7">
    <location>
        <begin position="70"/>
        <end position="89"/>
    </location>
</feature>
<dbReference type="PANTHER" id="PTHR10010">
    <property type="entry name" value="SOLUTE CARRIER FAMILY 34 SODIUM PHOSPHATE , MEMBER 2-RELATED"/>
    <property type="match status" value="1"/>
</dbReference>
<dbReference type="InterPro" id="IPR026022">
    <property type="entry name" value="PhoU_dom"/>
</dbReference>
<evidence type="ECO:0000313" key="9">
    <source>
        <dbReference type="EMBL" id="SPS00607.1"/>
    </source>
</evidence>
<dbReference type="InterPro" id="IPR003841">
    <property type="entry name" value="Na/Pi_transpt"/>
</dbReference>
<evidence type="ECO:0000256" key="4">
    <source>
        <dbReference type="ARBA" id="ARBA00022989"/>
    </source>
</evidence>
<keyword evidence="5 7" id="KW-0472">Membrane</keyword>
<dbReference type="InterPro" id="IPR004633">
    <property type="entry name" value="NaPi_cotrn-rel/YqeW-like"/>
</dbReference>
<evidence type="ECO:0000256" key="7">
    <source>
        <dbReference type="SAM" id="Phobius"/>
    </source>
</evidence>
<evidence type="ECO:0000256" key="3">
    <source>
        <dbReference type="ARBA" id="ARBA00022692"/>
    </source>
</evidence>
<dbReference type="Proteomes" id="UP000256805">
    <property type="component" value="Unassembled WGS sequence"/>
</dbReference>
<keyword evidence="3 7" id="KW-0812">Transmembrane</keyword>
<dbReference type="Pfam" id="PF01895">
    <property type="entry name" value="PhoU"/>
    <property type="match status" value="1"/>
</dbReference>
<feature type="region of interest" description="Disordered" evidence="6">
    <location>
        <begin position="536"/>
        <end position="562"/>
    </location>
</feature>
<gene>
    <name evidence="9" type="ORF">CBM2634_B160493</name>
</gene>
<feature type="transmembrane region" description="Helical" evidence="7">
    <location>
        <begin position="243"/>
        <end position="264"/>
    </location>
</feature>
<dbReference type="EMBL" id="OVTA01000039">
    <property type="protein sequence ID" value="SPS00607.1"/>
    <property type="molecule type" value="Genomic_DNA"/>
</dbReference>
<dbReference type="GO" id="GO:0044341">
    <property type="term" value="P:sodium-dependent phosphate transport"/>
    <property type="evidence" value="ECO:0007669"/>
    <property type="project" value="InterPro"/>
</dbReference>
<evidence type="ECO:0000256" key="1">
    <source>
        <dbReference type="ARBA" id="ARBA00004651"/>
    </source>
</evidence>
<dbReference type="Pfam" id="PF02690">
    <property type="entry name" value="Na_Pi_cotrans"/>
    <property type="match status" value="2"/>
</dbReference>
<dbReference type="PANTHER" id="PTHR10010:SF39">
    <property type="entry name" value="PHOU DOMAIN-CONTAINING PROTEIN"/>
    <property type="match status" value="1"/>
</dbReference>
<feature type="transmembrane region" description="Helical" evidence="7">
    <location>
        <begin position="208"/>
        <end position="231"/>
    </location>
</feature>
<feature type="transmembrane region" description="Helical" evidence="7">
    <location>
        <begin position="130"/>
        <end position="151"/>
    </location>
</feature>
<sequence>MQILLSLMSGVALLIWGTHVTRHGMLEVLGARLRLVLAAGTASPLRGFLAGLGVTALIQSSSATALMTSAFVAGGLVSLPAALPIVLGADVGTSVMARLLAVDLAWLSPLLLVVGIGLRLSGKASVRGQAGEVVVGLGLITLALQLIRLYTAPLLHADIVRAMFDALGSDTLLAVVVGALVSLLAYSSLAAVLLTATLAMAGVIAPATALPLVLGANLGSGLIACLANAGGAPAARRLSLANLLFRGIGVLACLPLLDAVPPLLARLGSQAGTIAIDFHLAFNLALAATLIWFVNPVAALCMRWLPDARHDAEPPGARYLSQGDLQHPSVALGNAAREVVRIGDVIEEMLQGMKLAIAGNDRALNARCRALDDRIDELYSSVKLYLTDVAATRLGEQDAARWDDIMLVNINLEYVGDIVERVLLDLDQRKLSRNFRFSDAGSAELLDLCDLLVAHLRTRLSLFIANDRAAATLLCDCAAEFQGRAERFTARHIARVAQRLAASVETSALHLDILRELSQMSALLCAAPGASLGSCGESLPKKSSGPDRLLLTQPASPASSNH</sequence>
<dbReference type="RefSeq" id="WP_116385426.1">
    <property type="nucleotide sequence ID" value="NZ_LS483234.1"/>
</dbReference>
<protein>
    <recommendedName>
        <fullName evidence="8">PhoU domain-containing protein</fullName>
    </recommendedName>
</protein>
<dbReference type="SUPFAM" id="SSF109755">
    <property type="entry name" value="PhoU-like"/>
    <property type="match status" value="1"/>
</dbReference>
<feature type="transmembrane region" description="Helical" evidence="7">
    <location>
        <begin position="276"/>
        <end position="294"/>
    </location>
</feature>
<evidence type="ECO:0000256" key="2">
    <source>
        <dbReference type="ARBA" id="ARBA00022475"/>
    </source>
</evidence>
<feature type="domain" description="PhoU" evidence="8">
    <location>
        <begin position="340"/>
        <end position="422"/>
    </location>
</feature>
<dbReference type="NCBIfam" id="NF037997">
    <property type="entry name" value="Na_Pi_symport"/>
    <property type="match status" value="1"/>
</dbReference>
<evidence type="ECO:0000259" key="8">
    <source>
        <dbReference type="Pfam" id="PF01895"/>
    </source>
</evidence>
<dbReference type="AlphaFoldDB" id="A0A375J668"/>
<feature type="compositionally biased region" description="Polar residues" evidence="6">
    <location>
        <begin position="553"/>
        <end position="562"/>
    </location>
</feature>
<evidence type="ECO:0000256" key="5">
    <source>
        <dbReference type="ARBA" id="ARBA00023136"/>
    </source>
</evidence>
<feature type="transmembrane region" description="Helical" evidence="7">
    <location>
        <begin position="33"/>
        <end position="58"/>
    </location>
</feature>
<organism evidence="9 10">
    <name type="scientific">Cupriavidus taiwanensis</name>
    <dbReference type="NCBI Taxonomy" id="164546"/>
    <lineage>
        <taxon>Bacteria</taxon>
        <taxon>Pseudomonadati</taxon>
        <taxon>Pseudomonadota</taxon>
        <taxon>Betaproteobacteria</taxon>
        <taxon>Burkholderiales</taxon>
        <taxon>Burkholderiaceae</taxon>
        <taxon>Cupriavidus</taxon>
    </lineage>
</organism>
<feature type="transmembrane region" description="Helical" evidence="7">
    <location>
        <begin position="171"/>
        <end position="196"/>
    </location>
</feature>
<dbReference type="NCBIfam" id="TIGR00704">
    <property type="entry name" value="NaPi_cotrn_rel"/>
    <property type="match status" value="1"/>
</dbReference>
<keyword evidence="4 7" id="KW-1133">Transmembrane helix</keyword>
<comment type="subcellular location">
    <subcellularLocation>
        <location evidence="1">Cell membrane</location>
        <topology evidence="1">Multi-pass membrane protein</topology>
    </subcellularLocation>
</comment>
<proteinExistence type="predicted"/>
<keyword evidence="2" id="KW-1003">Cell membrane</keyword>
<feature type="transmembrane region" description="Helical" evidence="7">
    <location>
        <begin position="95"/>
        <end position="118"/>
    </location>
</feature>
<evidence type="ECO:0000256" key="6">
    <source>
        <dbReference type="SAM" id="MobiDB-lite"/>
    </source>
</evidence>
<dbReference type="GO" id="GO:0005886">
    <property type="term" value="C:plasma membrane"/>
    <property type="evidence" value="ECO:0007669"/>
    <property type="project" value="UniProtKB-SubCell"/>
</dbReference>
<accession>A0A375J668</accession>
<dbReference type="InterPro" id="IPR038078">
    <property type="entry name" value="PhoU-like_sf"/>
</dbReference>
<dbReference type="GO" id="GO:0005436">
    <property type="term" value="F:sodium:phosphate symporter activity"/>
    <property type="evidence" value="ECO:0007669"/>
    <property type="project" value="InterPro"/>
</dbReference>
<name>A0A375J668_9BURK</name>
<reference evidence="9 10" key="1">
    <citation type="submission" date="2018-01" db="EMBL/GenBank/DDBJ databases">
        <authorList>
            <person name="Gaut B.S."/>
            <person name="Morton B.R."/>
            <person name="Clegg M.T."/>
            <person name="Duvall M.R."/>
        </authorList>
    </citation>
    <scope>NUCLEOTIDE SEQUENCE [LARGE SCALE GENOMIC DNA]</scope>
    <source>
        <strain evidence="9">Cupriavidus taiwanensis cmp 52</strain>
    </source>
</reference>